<name>A0ABQ9ZWP4_9CRUS</name>
<keyword evidence="2" id="KW-1185">Reference proteome</keyword>
<reference evidence="1 2" key="1">
    <citation type="journal article" date="2023" name="Nucleic Acids Res.">
        <title>The hologenome of Daphnia magna reveals possible DNA methylation and microbiome-mediated evolution of the host genome.</title>
        <authorList>
            <person name="Chaturvedi A."/>
            <person name="Li X."/>
            <person name="Dhandapani V."/>
            <person name="Marshall H."/>
            <person name="Kissane S."/>
            <person name="Cuenca-Cambronero M."/>
            <person name="Asole G."/>
            <person name="Calvet F."/>
            <person name="Ruiz-Romero M."/>
            <person name="Marangio P."/>
            <person name="Guigo R."/>
            <person name="Rago D."/>
            <person name="Mirbahai L."/>
            <person name="Eastwood N."/>
            <person name="Colbourne J.K."/>
            <person name="Zhou J."/>
            <person name="Mallon E."/>
            <person name="Orsini L."/>
        </authorList>
    </citation>
    <scope>NUCLEOTIDE SEQUENCE [LARGE SCALE GENOMIC DNA]</scope>
    <source>
        <strain evidence="1">LRV0_1</strain>
    </source>
</reference>
<dbReference type="EMBL" id="JAOYFB010000005">
    <property type="protein sequence ID" value="KAK4017317.1"/>
    <property type="molecule type" value="Genomic_DNA"/>
</dbReference>
<dbReference type="Proteomes" id="UP001234178">
    <property type="component" value="Unassembled WGS sequence"/>
</dbReference>
<organism evidence="1 2">
    <name type="scientific">Daphnia magna</name>
    <dbReference type="NCBI Taxonomy" id="35525"/>
    <lineage>
        <taxon>Eukaryota</taxon>
        <taxon>Metazoa</taxon>
        <taxon>Ecdysozoa</taxon>
        <taxon>Arthropoda</taxon>
        <taxon>Crustacea</taxon>
        <taxon>Branchiopoda</taxon>
        <taxon>Diplostraca</taxon>
        <taxon>Cladocera</taxon>
        <taxon>Anomopoda</taxon>
        <taxon>Daphniidae</taxon>
        <taxon>Daphnia</taxon>
    </lineage>
</organism>
<comment type="caution">
    <text evidence="1">The sequence shown here is derived from an EMBL/GenBank/DDBJ whole genome shotgun (WGS) entry which is preliminary data.</text>
</comment>
<evidence type="ECO:0000313" key="2">
    <source>
        <dbReference type="Proteomes" id="UP001234178"/>
    </source>
</evidence>
<sequence length="98" mass="10802">MKIHIILAPDCGGLFPSIKRPSSPCGYDFVGFCIEKYEDILKYCENRESCPRNRVSAISLMSRRAGTYFASPGYPTCTLMGCMAQKILPAAGCKDVHC</sequence>
<gene>
    <name evidence="1" type="ORF">OUZ56_032264</name>
</gene>
<proteinExistence type="predicted"/>
<evidence type="ECO:0000313" key="1">
    <source>
        <dbReference type="EMBL" id="KAK4017317.1"/>
    </source>
</evidence>
<protein>
    <submittedName>
        <fullName evidence="1">Uncharacterized protein</fullName>
    </submittedName>
</protein>
<accession>A0ABQ9ZWP4</accession>